<dbReference type="Pfam" id="PF13401">
    <property type="entry name" value="AAA_22"/>
    <property type="match status" value="1"/>
</dbReference>
<dbReference type="GO" id="GO:0016887">
    <property type="term" value="F:ATP hydrolysis activity"/>
    <property type="evidence" value="ECO:0007669"/>
    <property type="project" value="InterPro"/>
</dbReference>
<sequence length="140" mass="16206">MIQERVYYLYKEKKQPLILAIDEAQYLNYNILRDLKMLMNYRYDSLNCFSLVLIGEPYLNHILEKQVHEALRQQITVHYNYEGLSDQAVPDYIQHKLELTGRSRSILGGDAVSAIHGYGGQCPEDRQPNDRCPDDRGTAG</sequence>
<dbReference type="EMBL" id="ACCL02000026">
    <property type="protein sequence ID" value="EET58705.1"/>
    <property type="molecule type" value="Genomic_DNA"/>
</dbReference>
<accession>C6LKV7</accession>
<name>C6LKV7_9FIRM</name>
<feature type="region of interest" description="Disordered" evidence="1">
    <location>
        <begin position="118"/>
        <end position="140"/>
    </location>
</feature>
<dbReference type="SUPFAM" id="SSF52540">
    <property type="entry name" value="P-loop containing nucleoside triphosphate hydrolases"/>
    <property type="match status" value="1"/>
</dbReference>
<feature type="compositionally biased region" description="Basic and acidic residues" evidence="1">
    <location>
        <begin position="123"/>
        <end position="140"/>
    </location>
</feature>
<proteinExistence type="predicted"/>
<dbReference type="PANTHER" id="PTHR35894">
    <property type="entry name" value="GENERAL SECRETION PATHWAY PROTEIN A-RELATED"/>
    <property type="match status" value="1"/>
</dbReference>
<feature type="domain" description="ORC1/DEAH AAA+ ATPase" evidence="2">
    <location>
        <begin position="6"/>
        <end position="63"/>
    </location>
</feature>
<keyword evidence="4" id="KW-1185">Reference proteome</keyword>
<evidence type="ECO:0000259" key="2">
    <source>
        <dbReference type="Pfam" id="PF13401"/>
    </source>
</evidence>
<comment type="caution">
    <text evidence="3">The sequence shown here is derived from an EMBL/GenBank/DDBJ whole genome shotgun (WGS) entry which is preliminary data.</text>
</comment>
<dbReference type="Gene3D" id="3.40.50.300">
    <property type="entry name" value="P-loop containing nucleotide triphosphate hydrolases"/>
    <property type="match status" value="1"/>
</dbReference>
<gene>
    <name evidence="3" type="ORF">BRYFOR_09304</name>
</gene>
<dbReference type="eggNOG" id="COG3267">
    <property type="taxonomic scope" value="Bacteria"/>
</dbReference>
<dbReference type="PANTHER" id="PTHR35894:SF1">
    <property type="entry name" value="PHOSPHORIBULOKINASE _ URIDINE KINASE FAMILY"/>
    <property type="match status" value="1"/>
</dbReference>
<evidence type="ECO:0000256" key="1">
    <source>
        <dbReference type="SAM" id="MobiDB-lite"/>
    </source>
</evidence>
<dbReference type="Proteomes" id="UP000005561">
    <property type="component" value="Unassembled WGS sequence"/>
</dbReference>
<reference evidence="3" key="1">
    <citation type="submission" date="2009-07" db="EMBL/GenBank/DDBJ databases">
        <authorList>
            <person name="Weinstock G."/>
            <person name="Sodergren E."/>
            <person name="Clifton S."/>
            <person name="Fulton L."/>
            <person name="Fulton B."/>
            <person name="Courtney L."/>
            <person name="Fronick C."/>
            <person name="Harrison M."/>
            <person name="Strong C."/>
            <person name="Farmer C."/>
            <person name="Delahaunty K."/>
            <person name="Markovic C."/>
            <person name="Hall O."/>
            <person name="Minx P."/>
            <person name="Tomlinson C."/>
            <person name="Mitreva M."/>
            <person name="Nelson J."/>
            <person name="Hou S."/>
            <person name="Wollam A."/>
            <person name="Pepin K.H."/>
            <person name="Johnson M."/>
            <person name="Bhonagiri V."/>
            <person name="Nash W.E."/>
            <person name="Warren W."/>
            <person name="Chinwalla A."/>
            <person name="Mardis E.R."/>
            <person name="Wilson R.K."/>
        </authorList>
    </citation>
    <scope>NUCLEOTIDE SEQUENCE [LARGE SCALE GENOMIC DNA]</scope>
    <source>
        <strain evidence="3">DSM 14469</strain>
    </source>
</reference>
<dbReference type="InterPro" id="IPR027417">
    <property type="entry name" value="P-loop_NTPase"/>
</dbReference>
<organism evidence="3 4">
    <name type="scientific">Marvinbryantia formatexigens DSM 14469</name>
    <dbReference type="NCBI Taxonomy" id="478749"/>
    <lineage>
        <taxon>Bacteria</taxon>
        <taxon>Bacillati</taxon>
        <taxon>Bacillota</taxon>
        <taxon>Clostridia</taxon>
        <taxon>Lachnospirales</taxon>
        <taxon>Lachnospiraceae</taxon>
        <taxon>Marvinbryantia</taxon>
    </lineage>
</organism>
<dbReference type="AlphaFoldDB" id="C6LKV7"/>
<dbReference type="InterPro" id="IPR049945">
    <property type="entry name" value="AAA_22"/>
</dbReference>
<evidence type="ECO:0000313" key="4">
    <source>
        <dbReference type="Proteomes" id="UP000005561"/>
    </source>
</evidence>
<dbReference type="InterPro" id="IPR052026">
    <property type="entry name" value="ExeA_AAA_ATPase_DNA-bind"/>
</dbReference>
<evidence type="ECO:0000313" key="3">
    <source>
        <dbReference type="EMBL" id="EET58705.1"/>
    </source>
</evidence>
<protein>
    <recommendedName>
        <fullName evidence="2">ORC1/DEAH AAA+ ATPase domain-containing protein</fullName>
    </recommendedName>
</protein>